<gene>
    <name evidence="1" type="ORF">FNF27_04200</name>
</gene>
<proteinExistence type="predicted"/>
<comment type="caution">
    <text evidence="1">The sequence shown here is derived from an EMBL/GenBank/DDBJ whole genome shotgun (WGS) entry which is preliminary data.</text>
</comment>
<sequence>MSAELISLYRQAGHRVYVFTPRPDPKFGKDAKYLDIEKLVGLSNAYEEQVAKFHEAKIRFKYKKKELVDNPELLCQLELRLNRMKPDPGARGRIEFKMGQDKLDAMFSNSVILMDDYAEGTTGGQIKYFEFFRDFFLTMGRHIACNLIIVHHLTNDREKTRMLMTESTNIVLFQKNTPKSRKYLLKEYLDFDAKQIEDVEARMKARDRWVMIDKDSGYMMTPQKAMAL</sequence>
<protein>
    <submittedName>
        <fullName evidence="1">Uncharacterized protein</fullName>
    </submittedName>
</protein>
<organism evidence="1 2">
    <name type="scientific">Cafeteria roenbergensis</name>
    <name type="common">Marine flagellate</name>
    <dbReference type="NCBI Taxonomy" id="33653"/>
    <lineage>
        <taxon>Eukaryota</taxon>
        <taxon>Sar</taxon>
        <taxon>Stramenopiles</taxon>
        <taxon>Bigyra</taxon>
        <taxon>Opalozoa</taxon>
        <taxon>Bicosoecida</taxon>
        <taxon>Cafeteriaceae</taxon>
        <taxon>Cafeteria</taxon>
    </lineage>
</organism>
<dbReference type="Proteomes" id="UP000322899">
    <property type="component" value="Unassembled WGS sequence"/>
</dbReference>
<evidence type="ECO:0000313" key="2">
    <source>
        <dbReference type="Proteomes" id="UP000322899"/>
    </source>
</evidence>
<name>A0A5A8ECC5_CAFRO</name>
<dbReference type="EMBL" id="VLTO01000023">
    <property type="protein sequence ID" value="KAA0174407.1"/>
    <property type="molecule type" value="Genomic_DNA"/>
</dbReference>
<evidence type="ECO:0000313" key="1">
    <source>
        <dbReference type="EMBL" id="KAA0174407.1"/>
    </source>
</evidence>
<accession>A0A5A8ECC5</accession>
<reference evidence="1 2" key="1">
    <citation type="submission" date="2019-07" db="EMBL/GenBank/DDBJ databases">
        <title>Genomes of Cafeteria roenbergensis.</title>
        <authorList>
            <person name="Fischer M.G."/>
            <person name="Hackl T."/>
            <person name="Roman M."/>
        </authorList>
    </citation>
    <scope>NUCLEOTIDE SEQUENCE [LARGE SCALE GENOMIC DNA]</scope>
    <source>
        <strain evidence="1 2">E4-10P</strain>
    </source>
</reference>
<dbReference type="AlphaFoldDB" id="A0A5A8ECC5"/>